<proteinExistence type="predicted"/>
<sequence>MQQQRDFKLVTNLFSEGSDAPILCVCTSKVKKEDWQDHQIICPNRRLSCPAFVAFRSASVKFEQPYWKIFGDRYAEFSLSLVDSNCAPSLKEIAKIQVLKNLNSLKLKLKSSKLPSAIIHTLLWECPTFATKNELNKHMAGSCPYFKALDPISQRLPPKPIFFPYHCSACDQYLPSSDAHICIQQTPPDLPSPPPSSSEVDNNPIVIGMMPPMMHWNEDAGMCK</sequence>
<keyword evidence="2" id="KW-1185">Reference proteome</keyword>
<evidence type="ECO:0000313" key="2">
    <source>
        <dbReference type="Proteomes" id="UP000789525"/>
    </source>
</evidence>
<comment type="caution">
    <text evidence="1">The sequence shown here is derived from an EMBL/GenBank/DDBJ whole genome shotgun (WGS) entry which is preliminary data.</text>
</comment>
<dbReference type="EMBL" id="CAJVPT010014615">
    <property type="protein sequence ID" value="CAG8606037.1"/>
    <property type="molecule type" value="Genomic_DNA"/>
</dbReference>
<organism evidence="1 2">
    <name type="scientific">Acaulospora colombiana</name>
    <dbReference type="NCBI Taxonomy" id="27376"/>
    <lineage>
        <taxon>Eukaryota</taxon>
        <taxon>Fungi</taxon>
        <taxon>Fungi incertae sedis</taxon>
        <taxon>Mucoromycota</taxon>
        <taxon>Glomeromycotina</taxon>
        <taxon>Glomeromycetes</taxon>
        <taxon>Diversisporales</taxon>
        <taxon>Acaulosporaceae</taxon>
        <taxon>Acaulospora</taxon>
    </lineage>
</organism>
<reference evidence="1" key="1">
    <citation type="submission" date="2021-06" db="EMBL/GenBank/DDBJ databases">
        <authorList>
            <person name="Kallberg Y."/>
            <person name="Tangrot J."/>
            <person name="Rosling A."/>
        </authorList>
    </citation>
    <scope>NUCLEOTIDE SEQUENCE</scope>
    <source>
        <strain evidence="1">CL356</strain>
    </source>
</reference>
<protein>
    <submittedName>
        <fullName evidence="1">2445_t:CDS:1</fullName>
    </submittedName>
</protein>
<accession>A0ACA9MPM4</accession>
<evidence type="ECO:0000313" key="1">
    <source>
        <dbReference type="EMBL" id="CAG8606037.1"/>
    </source>
</evidence>
<feature type="non-terminal residue" evidence="1">
    <location>
        <position position="224"/>
    </location>
</feature>
<dbReference type="Proteomes" id="UP000789525">
    <property type="component" value="Unassembled WGS sequence"/>
</dbReference>
<name>A0ACA9MPM4_9GLOM</name>
<gene>
    <name evidence="1" type="ORF">ACOLOM_LOCUS6856</name>
</gene>